<reference evidence="3 4" key="1">
    <citation type="submission" date="2020-05" db="EMBL/GenBank/DDBJ databases">
        <authorList>
            <person name="Bohanan V.A."/>
            <person name="Brazelton B.R."/>
            <person name="Coffey L.M."/>
            <person name="Donovan A.R."/>
            <person name="Gales A.C."/>
            <person name="Glasscock A.J."/>
            <person name="Grill M."/>
            <person name="Harper M.C."/>
            <person name="Hollowell C.E."/>
            <person name="Liu T.Y."/>
            <person name="Mansour C."/>
            <person name="McDowell A.D."/>
            <person name="Miller T.E."/>
            <person name="Nash A.G."/>
            <person name="Seo J."/>
            <person name="Sherman Z.A."/>
            <person name="Albert R.M."/>
            <person name="Ayala A."/>
            <person name="Monti D.L."/>
            <person name="Garlena R.A."/>
            <person name="Russell D.A."/>
            <person name="Pope W.H."/>
            <person name="Jacobs-Sera D."/>
            <person name="Hatfull G.F."/>
        </authorList>
    </citation>
    <scope>NUCLEOTIDE SEQUENCE [LARGE SCALE GENOMIC DNA]</scope>
</reference>
<keyword evidence="2" id="KW-1133">Transmembrane helix</keyword>
<organism evidence="3 4">
    <name type="scientific">Arthrobacter phage Jinkies</name>
    <dbReference type="NCBI Taxonomy" id="2743903"/>
    <lineage>
        <taxon>Viruses</taxon>
        <taxon>Duplodnaviria</taxon>
        <taxon>Heunggongvirae</taxon>
        <taxon>Uroviricota</taxon>
        <taxon>Caudoviricetes</taxon>
        <taxon>Berryhillviridae</taxon>
        <taxon>Jinkiesvirus</taxon>
        <taxon>Jinkiesvirus jinkies</taxon>
    </lineage>
</organism>
<name>A0A7S5WYH4_9CAUD</name>
<accession>A0A7S5WYH4</accession>
<sequence>MIDPGLMLAFAAFAVTESDLPLPLPLLLGLFTLVGGIVTAIFAAVSKKWRTPADDREDRKIGIEADERLLKRFEDMLAERDTKLAGLEQRLEALNAKVEGYQRERTVLIDFIYALVRIIREHDAIPEIPLPPLGIYISGHPSNTQQPAESDA</sequence>
<gene>
    <name evidence="3" type="primary">29</name>
    <name evidence="3" type="ORF">Jinkies_29</name>
</gene>
<evidence type="ECO:0000313" key="4">
    <source>
        <dbReference type="Proteomes" id="UP000594363"/>
    </source>
</evidence>
<keyword evidence="1" id="KW-0175">Coiled coil</keyword>
<dbReference type="EMBL" id="MT498043">
    <property type="protein sequence ID" value="QKY78977.1"/>
    <property type="molecule type" value="Genomic_DNA"/>
</dbReference>
<feature type="coiled-coil region" evidence="1">
    <location>
        <begin position="70"/>
        <end position="104"/>
    </location>
</feature>
<dbReference type="Proteomes" id="UP000594363">
    <property type="component" value="Segment"/>
</dbReference>
<keyword evidence="4" id="KW-1185">Reference proteome</keyword>
<evidence type="ECO:0000256" key="1">
    <source>
        <dbReference type="SAM" id="Coils"/>
    </source>
</evidence>
<evidence type="ECO:0000313" key="3">
    <source>
        <dbReference type="EMBL" id="QKY78977.1"/>
    </source>
</evidence>
<protein>
    <submittedName>
        <fullName evidence="3">Uncharacterized protein</fullName>
    </submittedName>
</protein>
<keyword evidence="2" id="KW-0812">Transmembrane</keyword>
<proteinExistence type="predicted"/>
<feature type="transmembrane region" description="Helical" evidence="2">
    <location>
        <begin position="28"/>
        <end position="46"/>
    </location>
</feature>
<evidence type="ECO:0000256" key="2">
    <source>
        <dbReference type="SAM" id="Phobius"/>
    </source>
</evidence>
<keyword evidence="2" id="KW-0472">Membrane</keyword>